<comment type="function">
    <text evidence="1">Could be part of an ABC transporter complex.</text>
</comment>
<keyword evidence="5" id="KW-1185">Reference proteome</keyword>
<dbReference type="Gene3D" id="3.30.750.24">
    <property type="entry name" value="STAS domain"/>
    <property type="match status" value="1"/>
</dbReference>
<feature type="transmembrane region" description="Helical" evidence="2">
    <location>
        <begin position="268"/>
        <end position="300"/>
    </location>
</feature>
<comment type="similarity">
    <text evidence="2">Belongs to the MlaE permease family.</text>
</comment>
<dbReference type="InterPro" id="IPR003453">
    <property type="entry name" value="ABC_MlaE_roteobac"/>
</dbReference>
<keyword evidence="2" id="KW-1133">Transmembrane helix</keyword>
<reference evidence="4 5" key="1">
    <citation type="submission" date="2024-06" db="EMBL/GenBank/DDBJ databases">
        <title>Genome of Rhodovulum iodosum, a marine photoferrotroph.</title>
        <authorList>
            <person name="Bianchini G."/>
            <person name="Nikeleit V."/>
            <person name="Kappler A."/>
            <person name="Bryce C."/>
            <person name="Sanchez-Baracaldo P."/>
        </authorList>
    </citation>
    <scope>NUCLEOTIDE SEQUENCE [LARGE SCALE GENOMIC DNA]</scope>
    <source>
        <strain evidence="4 5">UT/N1</strain>
    </source>
</reference>
<dbReference type="InterPro" id="IPR030802">
    <property type="entry name" value="Permease_MalE"/>
</dbReference>
<dbReference type="CDD" id="cd07043">
    <property type="entry name" value="STAS_anti-anti-sigma_factors"/>
    <property type="match status" value="1"/>
</dbReference>
<evidence type="ECO:0000313" key="5">
    <source>
        <dbReference type="Proteomes" id="UP001560019"/>
    </source>
</evidence>
<keyword evidence="2" id="KW-0997">Cell inner membrane</keyword>
<feature type="transmembrane region" description="Helical" evidence="2">
    <location>
        <begin position="360"/>
        <end position="380"/>
    </location>
</feature>
<dbReference type="InterPro" id="IPR002645">
    <property type="entry name" value="STAS_dom"/>
</dbReference>
<name>A0ABV3XQG8_9RHOB</name>
<keyword evidence="2" id="KW-0472">Membrane</keyword>
<proteinExistence type="inferred from homology"/>
<dbReference type="Pfam" id="PF02405">
    <property type="entry name" value="MlaE"/>
    <property type="match status" value="1"/>
</dbReference>
<dbReference type="Proteomes" id="UP001560019">
    <property type="component" value="Unassembled WGS sequence"/>
</dbReference>
<gene>
    <name evidence="4" type="ORF">Ga0609869_000934</name>
</gene>
<organism evidence="4 5">
    <name type="scientific">Rhodovulum iodosum</name>
    <dbReference type="NCBI Taxonomy" id="68291"/>
    <lineage>
        <taxon>Bacteria</taxon>
        <taxon>Pseudomonadati</taxon>
        <taxon>Pseudomonadota</taxon>
        <taxon>Alphaproteobacteria</taxon>
        <taxon>Rhodobacterales</taxon>
        <taxon>Paracoccaceae</taxon>
        <taxon>Rhodovulum</taxon>
    </lineage>
</organism>
<dbReference type="SUPFAM" id="SSF52091">
    <property type="entry name" value="SpoIIaa-like"/>
    <property type="match status" value="1"/>
</dbReference>
<keyword evidence="2" id="KW-1003">Cell membrane</keyword>
<feature type="domain" description="STAS" evidence="3">
    <location>
        <begin position="16"/>
        <end position="102"/>
    </location>
</feature>
<dbReference type="Pfam" id="PF13466">
    <property type="entry name" value="STAS_2"/>
    <property type="match status" value="1"/>
</dbReference>
<accession>A0ABV3XQG8</accession>
<evidence type="ECO:0000259" key="3">
    <source>
        <dbReference type="PROSITE" id="PS50801"/>
    </source>
</evidence>
<sequence length="385" mass="40412">MQEKPLMEHSARPVEGSFTIETEPDAARAVLVGTLGLHEFPDFHRALSEVAPDHGLVFDLSGTTQIDTSIAWAIATAQKARAEDGRRAEIVGASRDIGQILDTVTEALPAPEARAKAPGALIAILAGLGQQVVGVRLAMTEFSGVLGLFLSRLAQIIARPRAFRLTALTHHCETVGLQAVPIVSLMAFLIGVVLAFQGSAQLRQFGAEVFVVDLIAISILRELGILLTAIIVAGRTASAFTAAIGSMKMREEIDAMRTLGIDPGHALIVPRVLALILMLPILGLIANLAGLFGGALMSWIELGISPAMFMTRLVEGTDVANVFVGLVKAPVFALLIGVIGCQAGLAVGKTAESLGRMTSSAVVAAIFAVILADALFSIFFQQIGL</sequence>
<feature type="transmembrane region" description="Helical" evidence="2">
    <location>
        <begin position="320"/>
        <end position="348"/>
    </location>
</feature>
<dbReference type="InterPro" id="IPR058548">
    <property type="entry name" value="MlaB-like_STAS"/>
</dbReference>
<feature type="transmembrane region" description="Helical" evidence="2">
    <location>
        <begin position="226"/>
        <end position="247"/>
    </location>
</feature>
<protein>
    <submittedName>
        <fullName evidence="4">Phospholipid/cholesterol/gamma-HCH transport system permease protein</fullName>
    </submittedName>
</protein>
<comment type="subcellular location">
    <subcellularLocation>
        <location evidence="2">Cell inner membrane</location>
        <topology evidence="2">Multi-pass membrane protein</topology>
    </subcellularLocation>
</comment>
<dbReference type="RefSeq" id="WP_245972301.1">
    <property type="nucleotide sequence ID" value="NZ_JBEHHI010000001.1"/>
</dbReference>
<dbReference type="PANTHER" id="PTHR30188">
    <property type="entry name" value="ABC TRANSPORTER PERMEASE PROTEIN-RELATED"/>
    <property type="match status" value="1"/>
</dbReference>
<keyword evidence="2" id="KW-0812">Transmembrane</keyword>
<dbReference type="PANTHER" id="PTHR30188:SF3">
    <property type="entry name" value="ABC TRANSPORTER PERMEASE"/>
    <property type="match status" value="1"/>
</dbReference>
<evidence type="ECO:0000313" key="4">
    <source>
        <dbReference type="EMBL" id="MEX5727581.1"/>
    </source>
</evidence>
<evidence type="ECO:0000256" key="2">
    <source>
        <dbReference type="RuleBase" id="RU362044"/>
    </source>
</evidence>
<evidence type="ECO:0000256" key="1">
    <source>
        <dbReference type="ARBA" id="ARBA00003787"/>
    </source>
</evidence>
<dbReference type="PROSITE" id="PS50801">
    <property type="entry name" value="STAS"/>
    <property type="match status" value="1"/>
</dbReference>
<feature type="transmembrane region" description="Helical" evidence="2">
    <location>
        <begin position="175"/>
        <end position="195"/>
    </location>
</feature>
<dbReference type="NCBIfam" id="TIGR00056">
    <property type="entry name" value="MlaE family lipid ABC transporter permease subunit"/>
    <property type="match status" value="1"/>
</dbReference>
<dbReference type="InterPro" id="IPR036513">
    <property type="entry name" value="STAS_dom_sf"/>
</dbReference>
<comment type="caution">
    <text evidence="4">The sequence shown here is derived from an EMBL/GenBank/DDBJ whole genome shotgun (WGS) entry which is preliminary data.</text>
</comment>
<dbReference type="EMBL" id="JBEHHI010000001">
    <property type="protein sequence ID" value="MEX5727581.1"/>
    <property type="molecule type" value="Genomic_DNA"/>
</dbReference>